<evidence type="ECO:0000313" key="4">
    <source>
        <dbReference type="Proteomes" id="UP000076798"/>
    </source>
</evidence>
<evidence type="ECO:0000256" key="1">
    <source>
        <dbReference type="SAM" id="MobiDB-lite"/>
    </source>
</evidence>
<gene>
    <name evidence="3" type="ORF">SISSUDRAFT_393225</name>
</gene>
<keyword evidence="2" id="KW-0812">Transmembrane</keyword>
<dbReference type="EMBL" id="KV428225">
    <property type="protein sequence ID" value="KZT33687.1"/>
    <property type="molecule type" value="Genomic_DNA"/>
</dbReference>
<accession>A0A165YWL3</accession>
<feature type="transmembrane region" description="Helical" evidence="2">
    <location>
        <begin position="30"/>
        <end position="49"/>
    </location>
</feature>
<feature type="compositionally biased region" description="Basic residues" evidence="1">
    <location>
        <begin position="15"/>
        <end position="28"/>
    </location>
</feature>
<keyword evidence="2" id="KW-1133">Transmembrane helix</keyword>
<reference evidence="3 4" key="1">
    <citation type="journal article" date="2016" name="Mol. Biol. Evol.">
        <title>Comparative Genomics of Early-Diverging Mushroom-Forming Fungi Provides Insights into the Origins of Lignocellulose Decay Capabilities.</title>
        <authorList>
            <person name="Nagy L.G."/>
            <person name="Riley R."/>
            <person name="Tritt A."/>
            <person name="Adam C."/>
            <person name="Daum C."/>
            <person name="Floudas D."/>
            <person name="Sun H."/>
            <person name="Yadav J.S."/>
            <person name="Pangilinan J."/>
            <person name="Larsson K.H."/>
            <person name="Matsuura K."/>
            <person name="Barry K."/>
            <person name="Labutti K."/>
            <person name="Kuo R."/>
            <person name="Ohm R.A."/>
            <person name="Bhattacharya S.S."/>
            <person name="Shirouzu T."/>
            <person name="Yoshinaga Y."/>
            <person name="Martin F.M."/>
            <person name="Grigoriev I.V."/>
            <person name="Hibbett D.S."/>
        </authorList>
    </citation>
    <scope>NUCLEOTIDE SEQUENCE [LARGE SCALE GENOMIC DNA]</scope>
    <source>
        <strain evidence="3 4">HHB10207 ss-3</strain>
    </source>
</reference>
<evidence type="ECO:0000313" key="3">
    <source>
        <dbReference type="EMBL" id="KZT33687.1"/>
    </source>
</evidence>
<keyword evidence="2" id="KW-0472">Membrane</keyword>
<feature type="region of interest" description="Disordered" evidence="1">
    <location>
        <begin position="50"/>
        <end position="109"/>
    </location>
</feature>
<dbReference type="AlphaFoldDB" id="A0A165YWL3"/>
<organism evidence="3 4">
    <name type="scientific">Sistotremastrum suecicum HHB10207 ss-3</name>
    <dbReference type="NCBI Taxonomy" id="1314776"/>
    <lineage>
        <taxon>Eukaryota</taxon>
        <taxon>Fungi</taxon>
        <taxon>Dikarya</taxon>
        <taxon>Basidiomycota</taxon>
        <taxon>Agaricomycotina</taxon>
        <taxon>Agaricomycetes</taxon>
        <taxon>Sistotremastrales</taxon>
        <taxon>Sistotremastraceae</taxon>
        <taxon>Sistotremastrum</taxon>
    </lineage>
</organism>
<protein>
    <submittedName>
        <fullName evidence="3">Uncharacterized protein</fullName>
    </submittedName>
</protein>
<feature type="compositionally biased region" description="Basic and acidic residues" evidence="1">
    <location>
        <begin position="76"/>
        <end position="87"/>
    </location>
</feature>
<keyword evidence="4" id="KW-1185">Reference proteome</keyword>
<feature type="region of interest" description="Disordered" evidence="1">
    <location>
        <begin position="1"/>
        <end position="29"/>
    </location>
</feature>
<proteinExistence type="predicted"/>
<feature type="compositionally biased region" description="Polar residues" evidence="1">
    <location>
        <begin position="94"/>
        <end position="109"/>
    </location>
</feature>
<dbReference type="Proteomes" id="UP000076798">
    <property type="component" value="Unassembled WGS sequence"/>
</dbReference>
<evidence type="ECO:0000256" key="2">
    <source>
        <dbReference type="SAM" id="Phobius"/>
    </source>
</evidence>
<feature type="compositionally biased region" description="Basic residues" evidence="1">
    <location>
        <begin position="50"/>
        <end position="60"/>
    </location>
</feature>
<sequence>MVEAVNQEEHSDRRRRDHLRRRRRRRRPSVAFHGLGLAMLMITITRVHVHSRNSPRKLMHCTREADDKRRARKIHEKQTTNARDRKAEKRKLKTSPNPTIRGTKSTGER</sequence>
<name>A0A165YWL3_9AGAM</name>